<feature type="compositionally biased region" description="Polar residues" evidence="1">
    <location>
        <begin position="1"/>
        <end position="23"/>
    </location>
</feature>
<reference evidence="2" key="2">
    <citation type="submission" date="2023-06" db="EMBL/GenBank/DDBJ databases">
        <authorList>
            <person name="Swenson N.G."/>
            <person name="Wegrzyn J.L."/>
            <person name="Mcevoy S.L."/>
        </authorList>
    </citation>
    <scope>NUCLEOTIDE SEQUENCE</scope>
    <source>
        <strain evidence="2">NS2018</strain>
        <tissue evidence="2">Leaf</tissue>
    </source>
</reference>
<comment type="caution">
    <text evidence="2">The sequence shown here is derived from an EMBL/GenBank/DDBJ whole genome shotgun (WGS) entry which is preliminary data.</text>
</comment>
<proteinExistence type="predicted"/>
<evidence type="ECO:0000313" key="3">
    <source>
        <dbReference type="Proteomes" id="UP001168877"/>
    </source>
</evidence>
<dbReference type="EMBL" id="JAUESC010000003">
    <property type="protein sequence ID" value="KAK0601070.1"/>
    <property type="molecule type" value="Genomic_DNA"/>
</dbReference>
<protein>
    <submittedName>
        <fullName evidence="2">Uncharacterized protein</fullName>
    </submittedName>
</protein>
<organism evidence="2 3">
    <name type="scientific">Acer saccharum</name>
    <name type="common">Sugar maple</name>
    <dbReference type="NCBI Taxonomy" id="4024"/>
    <lineage>
        <taxon>Eukaryota</taxon>
        <taxon>Viridiplantae</taxon>
        <taxon>Streptophyta</taxon>
        <taxon>Embryophyta</taxon>
        <taxon>Tracheophyta</taxon>
        <taxon>Spermatophyta</taxon>
        <taxon>Magnoliopsida</taxon>
        <taxon>eudicotyledons</taxon>
        <taxon>Gunneridae</taxon>
        <taxon>Pentapetalae</taxon>
        <taxon>rosids</taxon>
        <taxon>malvids</taxon>
        <taxon>Sapindales</taxon>
        <taxon>Sapindaceae</taxon>
        <taxon>Hippocastanoideae</taxon>
        <taxon>Acereae</taxon>
        <taxon>Acer</taxon>
    </lineage>
</organism>
<feature type="region of interest" description="Disordered" evidence="1">
    <location>
        <begin position="1"/>
        <end position="25"/>
    </location>
</feature>
<accession>A0AA39T4P4</accession>
<dbReference type="Proteomes" id="UP001168877">
    <property type="component" value="Unassembled WGS sequence"/>
</dbReference>
<dbReference type="AlphaFoldDB" id="A0AA39T4P4"/>
<reference evidence="2" key="1">
    <citation type="journal article" date="2022" name="Plant J.">
        <title>Strategies of tolerance reflected in two North American maple genomes.</title>
        <authorList>
            <person name="McEvoy S.L."/>
            <person name="Sezen U.U."/>
            <person name="Trouern-Trend A."/>
            <person name="McMahon S.M."/>
            <person name="Schaberg P.G."/>
            <person name="Yang J."/>
            <person name="Wegrzyn J.L."/>
            <person name="Swenson N.G."/>
        </authorList>
    </citation>
    <scope>NUCLEOTIDE SEQUENCE</scope>
    <source>
        <strain evidence="2">NS2018</strain>
    </source>
</reference>
<evidence type="ECO:0000313" key="2">
    <source>
        <dbReference type="EMBL" id="KAK0601070.1"/>
    </source>
</evidence>
<evidence type="ECO:0000256" key="1">
    <source>
        <dbReference type="SAM" id="MobiDB-lite"/>
    </source>
</evidence>
<gene>
    <name evidence="2" type="ORF">LWI29_021041</name>
</gene>
<sequence length="145" mass="15866">MLELTQPTLSSSSSFQDNVLQPTSHKDRSSVSLDLLLLLHFDPSDRPRSLLSQPSPAAALLTHHLLPTTKGGGYTLRTESLIGGGGLPFSGRFGCMQMNKGQRVCVKKILVSKEEFQLALFKANKKESLKICMGELIVITSRLIN</sequence>
<keyword evidence="3" id="KW-1185">Reference proteome</keyword>
<name>A0AA39T4P4_ACESA</name>